<protein>
    <submittedName>
        <fullName evidence="1">Uncharacterized protein</fullName>
    </submittedName>
</protein>
<sequence length="136" mass="15315">MQSYIALLALGRAAPTVPRPPMATNRCKRQPSAREKKFLSPIYMCIPWSQLSICCKAKAAARGKRREREKCFFSPSHSPRSKPRISVSYFSSSSLLLFTANIKEGRKMKYSVAKHKSLDSASSSTYNSDVYRMTVV</sequence>
<comment type="caution">
    <text evidence="1">The sequence shown here is derived from an EMBL/GenBank/DDBJ whole genome shotgun (WGS) entry which is preliminary data.</text>
</comment>
<gene>
    <name evidence="1" type="ORF">EYR41_003459</name>
</gene>
<reference evidence="1 2" key="1">
    <citation type="submission" date="2019-03" db="EMBL/GenBank/DDBJ databases">
        <title>Nematode-trapping fungi genome.</title>
        <authorList>
            <person name="Vidal-Diez De Ulzurrun G."/>
        </authorList>
    </citation>
    <scope>NUCLEOTIDE SEQUENCE [LARGE SCALE GENOMIC DNA]</scope>
    <source>
        <strain evidence="1 2">TWF154</strain>
    </source>
</reference>
<accession>A0A8H2E314</accession>
<organism evidence="1 2">
    <name type="scientific">Orbilia oligospora</name>
    <name type="common">Nematode-trapping fungus</name>
    <name type="synonym">Arthrobotrys oligospora</name>
    <dbReference type="NCBI Taxonomy" id="2813651"/>
    <lineage>
        <taxon>Eukaryota</taxon>
        <taxon>Fungi</taxon>
        <taxon>Dikarya</taxon>
        <taxon>Ascomycota</taxon>
        <taxon>Pezizomycotina</taxon>
        <taxon>Orbiliomycetes</taxon>
        <taxon>Orbiliales</taxon>
        <taxon>Orbiliaceae</taxon>
        <taxon>Orbilia</taxon>
    </lineage>
</organism>
<proteinExistence type="predicted"/>
<dbReference type="EMBL" id="SOZJ01000002">
    <property type="protein sequence ID" value="TGJ71497.1"/>
    <property type="molecule type" value="Genomic_DNA"/>
</dbReference>
<name>A0A8H2E314_ORBOL</name>
<dbReference type="AlphaFoldDB" id="A0A8H2E314"/>
<dbReference type="Proteomes" id="UP000297595">
    <property type="component" value="Unassembled WGS sequence"/>
</dbReference>
<evidence type="ECO:0000313" key="2">
    <source>
        <dbReference type="Proteomes" id="UP000297595"/>
    </source>
</evidence>
<evidence type="ECO:0000313" key="1">
    <source>
        <dbReference type="EMBL" id="TGJ71497.1"/>
    </source>
</evidence>